<feature type="domain" description="Gram-positive cocci surface proteins LPxTG" evidence="7">
    <location>
        <begin position="8"/>
        <end position="35"/>
    </location>
</feature>
<evidence type="ECO:0000256" key="5">
    <source>
        <dbReference type="SAM" id="MobiDB-lite"/>
    </source>
</evidence>
<reference evidence="8 9" key="1">
    <citation type="journal article" date="2019" name="Int. J. Syst. Evol. Microbiol.">
        <title>The Global Catalogue of Microorganisms (GCM) 10K type strain sequencing project: providing services to taxonomists for standard genome sequencing and annotation.</title>
        <authorList>
            <consortium name="The Broad Institute Genomics Platform"/>
            <consortium name="The Broad Institute Genome Sequencing Center for Infectious Disease"/>
            <person name="Wu L."/>
            <person name="Ma J."/>
        </authorList>
    </citation>
    <scope>NUCLEOTIDE SEQUENCE [LARGE SCALE GENOMIC DNA]</scope>
    <source>
        <strain evidence="8 9">JCM 14736</strain>
    </source>
</reference>
<keyword evidence="9" id="KW-1185">Reference proteome</keyword>
<dbReference type="Proteomes" id="UP001500851">
    <property type="component" value="Unassembled WGS sequence"/>
</dbReference>
<evidence type="ECO:0000256" key="2">
    <source>
        <dbReference type="ARBA" id="ARBA00022525"/>
    </source>
</evidence>
<organism evidence="8 9">
    <name type="scientific">Leucobacter iarius</name>
    <dbReference type="NCBI Taxonomy" id="333963"/>
    <lineage>
        <taxon>Bacteria</taxon>
        <taxon>Bacillati</taxon>
        <taxon>Actinomycetota</taxon>
        <taxon>Actinomycetes</taxon>
        <taxon>Micrococcales</taxon>
        <taxon>Microbacteriaceae</taxon>
        <taxon>Leucobacter</taxon>
    </lineage>
</organism>
<keyword evidence="6" id="KW-0472">Membrane</keyword>
<keyword evidence="6" id="KW-1133">Transmembrane helix</keyword>
<accession>A0ABN2LU74</accession>
<keyword evidence="3" id="KW-0732">Signal</keyword>
<dbReference type="EMBL" id="BAAAOB010000005">
    <property type="protein sequence ID" value="GAA1799385.1"/>
    <property type="molecule type" value="Genomic_DNA"/>
</dbReference>
<sequence length="254" mass="25292">MDCVLAETGSEPNLFLLIAGAAALVLGTALVLRRRAPRAVQGALALTAILVGAATLTGLATQPAVAASPCPPAKVQTAAPTPAPTPGPTPTPTPTPQPTPEPTPTPKPTVIDGEVTADLTNSVDDLGVQSITYTGSFGPSAASTAAVPAGSVVEFTIKNNVYGGGVGTATWTVDPRLTCDPSPLPTTLNTGGAFTETLVVTCRTTQALKPGDTPATIAADIDPSYSGSITSTILDLPGDVDATNNTRSAELVGA</sequence>
<evidence type="ECO:0000259" key="7">
    <source>
        <dbReference type="Pfam" id="PF00746"/>
    </source>
</evidence>
<dbReference type="RefSeq" id="WP_344033485.1">
    <property type="nucleotide sequence ID" value="NZ_BAAAOB010000005.1"/>
</dbReference>
<evidence type="ECO:0000313" key="8">
    <source>
        <dbReference type="EMBL" id="GAA1799385.1"/>
    </source>
</evidence>
<keyword evidence="1" id="KW-0134">Cell wall</keyword>
<evidence type="ECO:0000256" key="3">
    <source>
        <dbReference type="ARBA" id="ARBA00022729"/>
    </source>
</evidence>
<evidence type="ECO:0000256" key="4">
    <source>
        <dbReference type="ARBA" id="ARBA00023088"/>
    </source>
</evidence>
<gene>
    <name evidence="8" type="ORF">GCM10009768_30520</name>
</gene>
<feature type="region of interest" description="Disordered" evidence="5">
    <location>
        <begin position="65"/>
        <end position="112"/>
    </location>
</feature>
<feature type="compositionally biased region" description="Pro residues" evidence="5">
    <location>
        <begin position="81"/>
        <end position="107"/>
    </location>
</feature>
<comment type="caution">
    <text evidence="8">The sequence shown here is derived from an EMBL/GenBank/DDBJ whole genome shotgun (WGS) entry which is preliminary data.</text>
</comment>
<keyword evidence="6" id="KW-0812">Transmembrane</keyword>
<keyword evidence="4" id="KW-0572">Peptidoglycan-anchor</keyword>
<keyword evidence="2" id="KW-0964">Secreted</keyword>
<evidence type="ECO:0000256" key="6">
    <source>
        <dbReference type="SAM" id="Phobius"/>
    </source>
</evidence>
<name>A0ABN2LU74_9MICO</name>
<dbReference type="NCBIfam" id="TIGR01167">
    <property type="entry name" value="LPXTG_anchor"/>
    <property type="match status" value="1"/>
</dbReference>
<evidence type="ECO:0000313" key="9">
    <source>
        <dbReference type="Proteomes" id="UP001500851"/>
    </source>
</evidence>
<protein>
    <recommendedName>
        <fullName evidence="7">Gram-positive cocci surface proteins LPxTG domain-containing protein</fullName>
    </recommendedName>
</protein>
<dbReference type="InterPro" id="IPR019931">
    <property type="entry name" value="LPXTG_anchor"/>
</dbReference>
<feature type="transmembrane region" description="Helical" evidence="6">
    <location>
        <begin position="39"/>
        <end position="60"/>
    </location>
</feature>
<feature type="transmembrane region" description="Helical" evidence="6">
    <location>
        <begin position="14"/>
        <end position="32"/>
    </location>
</feature>
<proteinExistence type="predicted"/>
<dbReference type="Pfam" id="PF00746">
    <property type="entry name" value="Gram_pos_anchor"/>
    <property type="match status" value="1"/>
</dbReference>
<evidence type="ECO:0000256" key="1">
    <source>
        <dbReference type="ARBA" id="ARBA00022512"/>
    </source>
</evidence>